<keyword evidence="4" id="KW-1185">Reference proteome</keyword>
<reference evidence="4" key="1">
    <citation type="submission" date="2016-11" db="EMBL/GenBank/DDBJ databases">
        <authorList>
            <person name="Varghese N."/>
            <person name="Submissions S."/>
        </authorList>
    </citation>
    <scope>NUCLEOTIDE SEQUENCE [LARGE SCALE GENOMIC DNA]</scope>
    <source>
        <strain evidence="4">DSM 44671</strain>
    </source>
</reference>
<dbReference type="InterPro" id="IPR029058">
    <property type="entry name" value="AB_hydrolase_fold"/>
</dbReference>
<dbReference type="SUPFAM" id="SSF53474">
    <property type="entry name" value="alpha/beta-Hydrolases"/>
    <property type="match status" value="1"/>
</dbReference>
<feature type="domain" description="Alpha/beta hydrolase fold-3" evidence="2">
    <location>
        <begin position="76"/>
        <end position="272"/>
    </location>
</feature>
<dbReference type="InterPro" id="IPR050300">
    <property type="entry name" value="GDXG_lipolytic_enzyme"/>
</dbReference>
<dbReference type="Pfam" id="PF07859">
    <property type="entry name" value="Abhydrolase_3"/>
    <property type="match status" value="1"/>
</dbReference>
<gene>
    <name evidence="3" type="ORF">SAMN04489730_4912</name>
</gene>
<dbReference type="InterPro" id="IPR019826">
    <property type="entry name" value="Carboxylesterase_B_AS"/>
</dbReference>
<sequence>MPEIPLPPELLQFQRTLVPPAAGNAKELLASFDAYTNQGMPEVGGIELKVPLREANGWQVTADVYRPMGEPPFPALVYLHGGAWVMGAPATHRRLAADLATLGLLTVVVDYRRAPRHRFPAAVEDTLHAVAWARSAAARFGGDPDRLLLGGDSAGANLAAAALATGAAGPIEAALLCYGIYDVQRSLPVVERLVGGRDPDTQLYLEPDDARQLLDDPRLHPERHCAGFPPSLVLVGDQDPLLGESRSLAERLAAAAVPHELAVIAGAPHGFLQLPTLPAHAEGLSRIARFLTARGLAVLPGAPAPGG</sequence>
<evidence type="ECO:0000313" key="3">
    <source>
        <dbReference type="EMBL" id="SFW80154.1"/>
    </source>
</evidence>
<name>A0A1K1S7H8_9PSEU</name>
<dbReference type="PANTHER" id="PTHR48081">
    <property type="entry name" value="AB HYDROLASE SUPERFAMILY PROTEIN C4A8.06C"/>
    <property type="match status" value="1"/>
</dbReference>
<dbReference type="Gene3D" id="3.40.50.1820">
    <property type="entry name" value="alpha/beta hydrolase"/>
    <property type="match status" value="1"/>
</dbReference>
<evidence type="ECO:0000259" key="2">
    <source>
        <dbReference type="Pfam" id="PF07859"/>
    </source>
</evidence>
<organism evidence="3 4">
    <name type="scientific">Amycolatopsis australiensis</name>
    <dbReference type="NCBI Taxonomy" id="546364"/>
    <lineage>
        <taxon>Bacteria</taxon>
        <taxon>Bacillati</taxon>
        <taxon>Actinomycetota</taxon>
        <taxon>Actinomycetes</taxon>
        <taxon>Pseudonocardiales</taxon>
        <taxon>Pseudonocardiaceae</taxon>
        <taxon>Amycolatopsis</taxon>
    </lineage>
</organism>
<dbReference type="EMBL" id="FPJG01000006">
    <property type="protein sequence ID" value="SFW80154.1"/>
    <property type="molecule type" value="Genomic_DNA"/>
</dbReference>
<protein>
    <submittedName>
        <fullName evidence="3">Acetyl esterase</fullName>
    </submittedName>
</protein>
<dbReference type="STRING" id="546364.SAMN04489730_4912"/>
<evidence type="ECO:0000256" key="1">
    <source>
        <dbReference type="ARBA" id="ARBA00022801"/>
    </source>
</evidence>
<dbReference type="AlphaFoldDB" id="A0A1K1S7H8"/>
<dbReference type="RefSeq" id="WP_072478458.1">
    <property type="nucleotide sequence ID" value="NZ_FPJG01000006.1"/>
</dbReference>
<dbReference type="InterPro" id="IPR013094">
    <property type="entry name" value="AB_hydrolase_3"/>
</dbReference>
<dbReference type="Proteomes" id="UP000182740">
    <property type="component" value="Unassembled WGS sequence"/>
</dbReference>
<accession>A0A1K1S7H8</accession>
<proteinExistence type="predicted"/>
<evidence type="ECO:0000313" key="4">
    <source>
        <dbReference type="Proteomes" id="UP000182740"/>
    </source>
</evidence>
<dbReference type="PROSITE" id="PS00122">
    <property type="entry name" value="CARBOXYLESTERASE_B_1"/>
    <property type="match status" value="1"/>
</dbReference>
<keyword evidence="1" id="KW-0378">Hydrolase</keyword>
<dbReference type="OrthoDB" id="128186at2"/>
<dbReference type="GO" id="GO:0016787">
    <property type="term" value="F:hydrolase activity"/>
    <property type="evidence" value="ECO:0007669"/>
    <property type="project" value="UniProtKB-KW"/>
</dbReference>